<proteinExistence type="predicted"/>
<evidence type="ECO:0000313" key="5">
    <source>
        <dbReference type="Proteomes" id="UP000505306"/>
    </source>
</evidence>
<feature type="domain" description="Phosphatidic acid phosphatase type 2/haloperoxidase" evidence="3">
    <location>
        <begin position="72"/>
        <end position="166"/>
    </location>
</feature>
<dbReference type="Proteomes" id="UP000505306">
    <property type="component" value="Chromosome"/>
</dbReference>
<feature type="chain" id="PRO_5026023021" evidence="2">
    <location>
        <begin position="28"/>
        <end position="193"/>
    </location>
</feature>
<evidence type="ECO:0000313" key="4">
    <source>
        <dbReference type="EMBL" id="QIE59314.1"/>
    </source>
</evidence>
<dbReference type="Pfam" id="PF01569">
    <property type="entry name" value="PAP2"/>
    <property type="match status" value="1"/>
</dbReference>
<keyword evidence="2" id="KW-0732">Signal</keyword>
<dbReference type="InterPro" id="IPR000326">
    <property type="entry name" value="PAP2/HPO"/>
</dbReference>
<reference evidence="4 5" key="1">
    <citation type="submission" date="2020-02" db="EMBL/GenBank/DDBJ databases">
        <title>Complete genome sequence of Flavobacteriaceae bacterium.</title>
        <authorList>
            <person name="Kim S.-J."/>
            <person name="Kim Y.-S."/>
            <person name="Kim K.-H."/>
        </authorList>
    </citation>
    <scope>NUCLEOTIDE SEQUENCE [LARGE SCALE GENOMIC DNA]</scope>
    <source>
        <strain evidence="4 5">RR4-40</strain>
    </source>
</reference>
<protein>
    <submittedName>
        <fullName evidence="4">Phosphatase PAP2 family protein</fullName>
    </submittedName>
</protein>
<keyword evidence="1" id="KW-0812">Transmembrane</keyword>
<dbReference type="SMART" id="SM00014">
    <property type="entry name" value="acidPPc"/>
    <property type="match status" value="1"/>
</dbReference>
<dbReference type="RefSeq" id="WP_164679335.1">
    <property type="nucleotide sequence ID" value="NZ_CP049057.1"/>
</dbReference>
<sequence>MKKAFLKKAFLLFFSLFFSLVTFQIQAQDTSETKPEIGTTQKIGDVVLFALPAATLGTSFIIGDKKGAWQFTKGLLLTVGVTYGLKYSINKQRPDMSNDNAFPSGHTSTVFHSAGYVHRRYGFKYAIPSYALAGFTAASRIDSNKHDILDVIAGAAIGLGSNLLFTTEYQQEHMELTYSNFEGNHMVGFKFKF</sequence>
<dbReference type="EMBL" id="CP049057">
    <property type="protein sequence ID" value="QIE59314.1"/>
    <property type="molecule type" value="Genomic_DNA"/>
</dbReference>
<dbReference type="Gene3D" id="1.20.144.10">
    <property type="entry name" value="Phosphatidic acid phosphatase type 2/haloperoxidase"/>
    <property type="match status" value="1"/>
</dbReference>
<keyword evidence="1" id="KW-0472">Membrane</keyword>
<dbReference type="InterPro" id="IPR036938">
    <property type="entry name" value="PAP2/HPO_sf"/>
</dbReference>
<dbReference type="CDD" id="cd03394">
    <property type="entry name" value="PAP2_like_5"/>
    <property type="match status" value="1"/>
</dbReference>
<evidence type="ECO:0000256" key="1">
    <source>
        <dbReference type="SAM" id="Phobius"/>
    </source>
</evidence>
<name>A0A6G6GLB6_9FLAO</name>
<evidence type="ECO:0000256" key="2">
    <source>
        <dbReference type="SAM" id="SignalP"/>
    </source>
</evidence>
<dbReference type="AlphaFoldDB" id="A0A6G6GLB6"/>
<dbReference type="KEGG" id="mgel:G5B37_06970"/>
<keyword evidence="5" id="KW-1185">Reference proteome</keyword>
<keyword evidence="1" id="KW-1133">Transmembrane helix</keyword>
<accession>A0A6G6GLB6</accession>
<organism evidence="4 5">
    <name type="scientific">Rasiella rasia</name>
    <dbReference type="NCBI Taxonomy" id="2744027"/>
    <lineage>
        <taxon>Bacteria</taxon>
        <taxon>Pseudomonadati</taxon>
        <taxon>Bacteroidota</taxon>
        <taxon>Flavobacteriia</taxon>
        <taxon>Flavobacteriales</taxon>
        <taxon>Flavobacteriaceae</taxon>
        <taxon>Rasiella</taxon>
    </lineage>
</organism>
<evidence type="ECO:0000259" key="3">
    <source>
        <dbReference type="SMART" id="SM00014"/>
    </source>
</evidence>
<dbReference type="SUPFAM" id="SSF48317">
    <property type="entry name" value="Acid phosphatase/Vanadium-dependent haloperoxidase"/>
    <property type="match status" value="1"/>
</dbReference>
<feature type="signal peptide" evidence="2">
    <location>
        <begin position="1"/>
        <end position="27"/>
    </location>
</feature>
<feature type="transmembrane region" description="Helical" evidence="1">
    <location>
        <begin position="43"/>
        <end position="63"/>
    </location>
</feature>
<gene>
    <name evidence="4" type="ORF">G5B37_06970</name>
</gene>